<dbReference type="EMBL" id="SHAG01000036">
    <property type="protein sequence ID" value="RZO75398.1"/>
    <property type="molecule type" value="Genomic_DNA"/>
</dbReference>
<dbReference type="InterPro" id="IPR050792">
    <property type="entry name" value="ADP-ribosylglycohydrolase"/>
</dbReference>
<gene>
    <name evidence="2" type="ORF">EVA68_07075</name>
</gene>
<dbReference type="Gene3D" id="1.10.4080.10">
    <property type="entry name" value="ADP-ribosylation/Crystallin J1"/>
    <property type="match status" value="1"/>
</dbReference>
<dbReference type="AlphaFoldDB" id="A0A520RYW8"/>
<dbReference type="GO" id="GO:0016787">
    <property type="term" value="F:hydrolase activity"/>
    <property type="evidence" value="ECO:0007669"/>
    <property type="project" value="UniProtKB-KW"/>
</dbReference>
<name>A0A520RYW8_9GAMM</name>
<organism evidence="2 3">
    <name type="scientific">OM182 bacterium</name>
    <dbReference type="NCBI Taxonomy" id="2510334"/>
    <lineage>
        <taxon>Bacteria</taxon>
        <taxon>Pseudomonadati</taxon>
        <taxon>Pseudomonadota</taxon>
        <taxon>Gammaproteobacteria</taxon>
        <taxon>OMG group</taxon>
        <taxon>OM182 clade</taxon>
    </lineage>
</organism>
<keyword evidence="1" id="KW-0479">Metal-binding</keyword>
<keyword evidence="2" id="KW-0378">Hydrolase</keyword>
<evidence type="ECO:0000256" key="1">
    <source>
        <dbReference type="PIRSR" id="PIRSR605502-1"/>
    </source>
</evidence>
<dbReference type="Proteomes" id="UP000316199">
    <property type="component" value="Unassembled WGS sequence"/>
</dbReference>
<feature type="binding site" evidence="1">
    <location>
        <position position="369"/>
    </location>
    <ligand>
        <name>Mg(2+)</name>
        <dbReference type="ChEBI" id="CHEBI:18420"/>
        <label>1</label>
    </ligand>
</feature>
<comment type="caution">
    <text evidence="2">The sequence shown here is derived from an EMBL/GenBank/DDBJ whole genome shotgun (WGS) entry which is preliminary data.</text>
</comment>
<feature type="binding site" evidence="1">
    <location>
        <position position="158"/>
    </location>
    <ligand>
        <name>Mg(2+)</name>
        <dbReference type="ChEBI" id="CHEBI:18420"/>
        <label>1</label>
    </ligand>
</feature>
<evidence type="ECO:0000313" key="2">
    <source>
        <dbReference type="EMBL" id="RZO75398.1"/>
    </source>
</evidence>
<dbReference type="PANTHER" id="PTHR16222:SF12">
    <property type="entry name" value="ADP-RIBOSYLGLYCOHYDROLASE-RELATED"/>
    <property type="match status" value="1"/>
</dbReference>
<keyword evidence="1" id="KW-0460">Magnesium</keyword>
<dbReference type="GO" id="GO:0046872">
    <property type="term" value="F:metal ion binding"/>
    <property type="evidence" value="ECO:0007669"/>
    <property type="project" value="UniProtKB-KW"/>
</dbReference>
<dbReference type="Pfam" id="PF03747">
    <property type="entry name" value="ADP_ribosyl_GH"/>
    <property type="match status" value="1"/>
</dbReference>
<sequence>MNGLERKLINTEIRQRKEEGCNVIDISARVKAALESKASDLEMSCLYDELMSLPIDDSFGYLEPSVIEEIKQQRPDALRKIQFSEDDEVLFDRIYGGWLGRAAGCALGKPVEGWSKDRIDKLLLEMDVLSLDNYIPFKDGLIREGLRTSTRGNIEYMDRDDDMDFTILGLLALECHGLKLSARAMAESWMENIPVGMLCTAEHSAYRNFSMNISPPESGIYRNPFREWIGAQIRADVFGYATPGWPEKAAELAFCDASISHDKNGIYGEMFVAAMISAAFVHTSSESIVVAGLAEIPMKSRLAEAVRKTLDWCKEGKDWLYVWKRINEFYGHYDSVHTINNAALVVMGVWYGEKDFEAGIVNVVRSGWDTDCTAATVGSILGTKQGAKALPHKWVGVLNDHLKSAVSGHSDNKISELAQRTLLVSKTITNPKERKEKLHLSKNVGGVWELTSDWGKNILDFEKGTIDFSSESRGVEEEPTSLWSCDYNHPHINFSYGVNKGSWDQRLDFSGTVNGDALEGFYNPGILPVIGRRLS</sequence>
<comment type="cofactor">
    <cofactor evidence="1">
        <name>Mg(2+)</name>
        <dbReference type="ChEBI" id="CHEBI:18420"/>
    </cofactor>
    <text evidence="1">Binds 2 magnesium ions per subunit.</text>
</comment>
<dbReference type="InterPro" id="IPR036705">
    <property type="entry name" value="Ribosyl_crysJ1_sf"/>
</dbReference>
<dbReference type="PANTHER" id="PTHR16222">
    <property type="entry name" value="ADP-RIBOSYLGLYCOHYDROLASE"/>
    <property type="match status" value="1"/>
</dbReference>
<dbReference type="SUPFAM" id="SSF101478">
    <property type="entry name" value="ADP-ribosylglycohydrolase"/>
    <property type="match status" value="1"/>
</dbReference>
<proteinExistence type="predicted"/>
<dbReference type="InterPro" id="IPR005502">
    <property type="entry name" value="Ribosyl_crysJ1"/>
</dbReference>
<feature type="binding site" evidence="1">
    <location>
        <position position="371"/>
    </location>
    <ligand>
        <name>Mg(2+)</name>
        <dbReference type="ChEBI" id="CHEBI:18420"/>
        <label>1</label>
    </ligand>
</feature>
<reference evidence="2 3" key="1">
    <citation type="submission" date="2019-02" db="EMBL/GenBank/DDBJ databases">
        <title>Prokaryotic population dynamics and viral predation in marine succession experiment using metagenomics: the confinement effect.</title>
        <authorList>
            <person name="Haro-Moreno J.M."/>
            <person name="Rodriguez-Valera F."/>
            <person name="Lopez-Perez M."/>
        </authorList>
    </citation>
    <scope>NUCLEOTIDE SEQUENCE [LARGE SCALE GENOMIC DNA]</scope>
    <source>
        <strain evidence="2">MED-G157</strain>
    </source>
</reference>
<feature type="binding site" evidence="1">
    <location>
        <position position="160"/>
    </location>
    <ligand>
        <name>Mg(2+)</name>
        <dbReference type="ChEBI" id="CHEBI:18420"/>
        <label>1</label>
    </ligand>
</feature>
<evidence type="ECO:0000313" key="3">
    <source>
        <dbReference type="Proteomes" id="UP000316199"/>
    </source>
</evidence>
<protein>
    <submittedName>
        <fullName evidence="2">ADP-ribosylglycohydrolase family protein</fullName>
    </submittedName>
</protein>
<accession>A0A520RYW8</accession>